<dbReference type="Proteomes" id="UP000319908">
    <property type="component" value="Unassembled WGS sequence"/>
</dbReference>
<accession>A0A5C6BVZ1</accession>
<dbReference type="EMBL" id="SJPU01000002">
    <property type="protein sequence ID" value="TWU15807.1"/>
    <property type="molecule type" value="Genomic_DNA"/>
</dbReference>
<name>A0A5C6BVZ1_9BACT</name>
<protein>
    <submittedName>
        <fullName evidence="1">Uncharacterized protein</fullName>
    </submittedName>
</protein>
<sequence length="154" mass="17398">MRKRFSLRVLLATVAFSAICCGSIIAVRHSIVGRTYYARRLEAQIDGLYAKQPSTLNAEQWKCMVEWTRNLHGNSLIAFQTSTGEIAAFESRISERLSGNVDGTTIEWIWDEYAVICPGGENYQRFRIMLNESLVALKSPVLLEPPTIDQENGR</sequence>
<comment type="caution">
    <text evidence="1">The sequence shown here is derived from an EMBL/GenBank/DDBJ whole genome shotgun (WGS) entry which is preliminary data.</text>
</comment>
<reference evidence="1 2" key="1">
    <citation type="journal article" date="2020" name="Antonie Van Leeuwenhoek">
        <title>Rhodopirellula heiligendammensis sp. nov., Rhodopirellula pilleata sp. nov., and Rhodopirellula solitaria sp. nov. isolated from natural or artificial marine surfaces in Northern Germany and California, USA, and emended description of the genus Rhodopirellula.</title>
        <authorList>
            <person name="Kallscheuer N."/>
            <person name="Wiegand S."/>
            <person name="Jogler M."/>
            <person name="Boedeker C."/>
            <person name="Peeters S.H."/>
            <person name="Rast P."/>
            <person name="Heuer A."/>
            <person name="Jetten M.S.M."/>
            <person name="Rohde M."/>
            <person name="Jogler C."/>
        </authorList>
    </citation>
    <scope>NUCLEOTIDE SEQUENCE [LARGE SCALE GENOMIC DNA]</scope>
    <source>
        <strain evidence="1 2">Poly21</strain>
    </source>
</reference>
<dbReference type="AlphaFoldDB" id="A0A5C6BVZ1"/>
<evidence type="ECO:0000313" key="2">
    <source>
        <dbReference type="Proteomes" id="UP000319908"/>
    </source>
</evidence>
<keyword evidence="2" id="KW-1185">Reference proteome</keyword>
<gene>
    <name evidence="1" type="ORF">Poly21_30090</name>
</gene>
<evidence type="ECO:0000313" key="1">
    <source>
        <dbReference type="EMBL" id="TWU15807.1"/>
    </source>
</evidence>
<organism evidence="1 2">
    <name type="scientific">Allorhodopirellula heiligendammensis</name>
    <dbReference type="NCBI Taxonomy" id="2714739"/>
    <lineage>
        <taxon>Bacteria</taxon>
        <taxon>Pseudomonadati</taxon>
        <taxon>Planctomycetota</taxon>
        <taxon>Planctomycetia</taxon>
        <taxon>Pirellulales</taxon>
        <taxon>Pirellulaceae</taxon>
        <taxon>Allorhodopirellula</taxon>
    </lineage>
</organism>
<proteinExistence type="predicted"/>